<dbReference type="PANTHER" id="PTHR10884">
    <property type="entry name" value="NADH DEHYDROGENASE UBIQUINONE IRON-SULFUR PROTEIN 3"/>
    <property type="match status" value="1"/>
</dbReference>
<dbReference type="SUPFAM" id="SSF143243">
    <property type="entry name" value="Nqo5-like"/>
    <property type="match status" value="1"/>
</dbReference>
<dbReference type="InterPro" id="IPR001268">
    <property type="entry name" value="NADH_UbQ_OxRdtase_30kDa_su"/>
</dbReference>
<dbReference type="AlphaFoldDB" id="A0A2R7Y3Q3"/>
<name>A0A2R7Y3Q3_9CREN</name>
<evidence type="ECO:0000313" key="4">
    <source>
        <dbReference type="Proteomes" id="UP000244093"/>
    </source>
</evidence>
<feature type="domain" description="NADH:ubiquinone oxidoreductase 30kDa subunit" evidence="2">
    <location>
        <begin position="36"/>
        <end position="154"/>
    </location>
</feature>
<dbReference type="Gene3D" id="3.30.460.80">
    <property type="entry name" value="NADH:ubiquinone oxidoreductase, 30kDa subunit"/>
    <property type="match status" value="1"/>
</dbReference>
<comment type="caution">
    <text evidence="3">The sequence shown here is derived from an EMBL/GenBank/DDBJ whole genome shotgun (WGS) entry which is preliminary data.</text>
</comment>
<protein>
    <recommendedName>
        <fullName evidence="2">NADH:ubiquinone oxidoreductase 30kDa subunit domain-containing protein</fullName>
    </recommendedName>
</protein>
<evidence type="ECO:0000259" key="2">
    <source>
        <dbReference type="Pfam" id="PF00329"/>
    </source>
</evidence>
<organism evidence="3 4">
    <name type="scientific">Zestosphaera tikiterensis</name>
    <dbReference type="NCBI Taxonomy" id="1973259"/>
    <lineage>
        <taxon>Archaea</taxon>
        <taxon>Thermoproteota</taxon>
        <taxon>Thermoprotei</taxon>
        <taxon>Desulfurococcales</taxon>
        <taxon>Desulfurococcaceae</taxon>
        <taxon>Zestosphaera</taxon>
    </lineage>
</organism>
<dbReference type="EMBL" id="NBVN01000004">
    <property type="protein sequence ID" value="PUA32186.1"/>
    <property type="molecule type" value="Genomic_DNA"/>
</dbReference>
<evidence type="ECO:0000256" key="1">
    <source>
        <dbReference type="ARBA" id="ARBA00007569"/>
    </source>
</evidence>
<dbReference type="Pfam" id="PF00329">
    <property type="entry name" value="Complex1_30kDa"/>
    <property type="match status" value="1"/>
</dbReference>
<sequence length="173" mass="20541">MSTEEDLLTMLRDRLPKDKVREVNITKWLNKFEIITDPENIRYVILALKGLGFNHLVAIETIDWLKKEPTFELIYYLASIERNGAMVLVRTKIPRDNPVIDSIHDILPFAYYQELENYEFFGITFRGHKGLKLWILEDNWDGPPPLRKDFDSVKYALEHYYKGLRYERGDSNE</sequence>
<proteinExistence type="inferred from homology"/>
<evidence type="ECO:0000313" key="3">
    <source>
        <dbReference type="EMBL" id="PUA32186.1"/>
    </source>
</evidence>
<accession>A0A2R7Y3Q3</accession>
<gene>
    <name evidence="3" type="ORF">B7O98_05805</name>
</gene>
<comment type="similarity">
    <text evidence="1">Belongs to the complex I 30 kDa subunit family.</text>
</comment>
<dbReference type="InterPro" id="IPR037232">
    <property type="entry name" value="NADH_quin_OxRdtase_su_C/D-like"/>
</dbReference>
<dbReference type="Proteomes" id="UP000244093">
    <property type="component" value="Unassembled WGS sequence"/>
</dbReference>
<dbReference type="GO" id="GO:0008137">
    <property type="term" value="F:NADH dehydrogenase (ubiquinone) activity"/>
    <property type="evidence" value="ECO:0007669"/>
    <property type="project" value="InterPro"/>
</dbReference>
<reference evidence="3 4" key="1">
    <citation type="journal article" date="2018" name="Syst. Appl. Microbiol.">
        <title>A new symbiotic nanoarchaeote (Candidatus Nanoclepta minutus) and its host (Zestosphaera tikiterensis gen. nov., sp. nov.) from a New Zealand hot spring.</title>
        <authorList>
            <person name="St John E."/>
            <person name="Liu Y."/>
            <person name="Podar M."/>
            <person name="Stott M.B."/>
            <person name="Meneghin J."/>
            <person name="Chen Z."/>
            <person name="Lagutin K."/>
            <person name="Mitchell K."/>
            <person name="Reysenbach A.L."/>
        </authorList>
    </citation>
    <scope>NUCLEOTIDE SEQUENCE [LARGE SCALE GENOMIC DNA]</scope>
    <source>
        <strain evidence="3">NZ3</strain>
    </source>
</reference>
<dbReference type="PANTHER" id="PTHR10884:SF14">
    <property type="entry name" value="NADH DEHYDROGENASE [UBIQUINONE] IRON-SULFUR PROTEIN 3, MITOCHONDRIAL"/>
    <property type="match status" value="1"/>
</dbReference>